<protein>
    <submittedName>
        <fullName evidence="4">Uncharacterized protein YkwD</fullName>
    </submittedName>
</protein>
<accession>A0A7W3NV35</accession>
<proteinExistence type="predicted"/>
<keyword evidence="2" id="KW-0732">Signal</keyword>
<feature type="region of interest" description="Disordered" evidence="1">
    <location>
        <begin position="57"/>
        <end position="151"/>
    </location>
</feature>
<dbReference type="CDD" id="cd05379">
    <property type="entry name" value="CAP_bacterial"/>
    <property type="match status" value="1"/>
</dbReference>
<dbReference type="SUPFAM" id="SSF55797">
    <property type="entry name" value="PR-1-like"/>
    <property type="match status" value="1"/>
</dbReference>
<evidence type="ECO:0000256" key="1">
    <source>
        <dbReference type="SAM" id="MobiDB-lite"/>
    </source>
</evidence>
<evidence type="ECO:0000313" key="5">
    <source>
        <dbReference type="Proteomes" id="UP000577386"/>
    </source>
</evidence>
<organism evidence="4 5">
    <name type="scientific">Streptomyces murinus</name>
    <dbReference type="NCBI Taxonomy" id="33900"/>
    <lineage>
        <taxon>Bacteria</taxon>
        <taxon>Bacillati</taxon>
        <taxon>Actinomycetota</taxon>
        <taxon>Actinomycetes</taxon>
        <taxon>Kitasatosporales</taxon>
        <taxon>Streptomycetaceae</taxon>
        <taxon>Streptomyces</taxon>
    </lineage>
</organism>
<dbReference type="InterPro" id="IPR035940">
    <property type="entry name" value="CAP_sf"/>
</dbReference>
<feature type="signal peptide" evidence="2">
    <location>
        <begin position="1"/>
        <end position="31"/>
    </location>
</feature>
<dbReference type="PANTHER" id="PTHR31157:SF1">
    <property type="entry name" value="SCP DOMAIN-CONTAINING PROTEIN"/>
    <property type="match status" value="1"/>
</dbReference>
<sequence>MGKHRKTQYFRRMVIGAVAVGTVGVPSVALACTDWPSGATDQGAAATGATALALADIPTPTDTATPGQTAIPQQPGMAQAIPKQRAHHHHPRHLAKAPGTPLTTAAPAAPQAATTQSEGAPPAAQPEQTDAPAPAPTASSTPTPATTATTATTAASGVAAQIVQLVNAERAKAGCQPLTLDAKLTKAAQEHSADMAAHQNMSHTGSDGSDPGTRITQAGYTWSAYGENVAYGYSTAAEVMAGWMSSPGHRANILNCGYQEIGVGLAQPDNYWTQDFGTAR</sequence>
<keyword evidence="5" id="KW-1185">Reference proteome</keyword>
<dbReference type="InterPro" id="IPR014044">
    <property type="entry name" value="CAP_dom"/>
</dbReference>
<feature type="domain" description="SCP" evidence="3">
    <location>
        <begin position="164"/>
        <end position="276"/>
    </location>
</feature>
<dbReference type="Proteomes" id="UP000577386">
    <property type="component" value="Unassembled WGS sequence"/>
</dbReference>
<feature type="compositionally biased region" description="Basic residues" evidence="1">
    <location>
        <begin position="84"/>
        <end position="95"/>
    </location>
</feature>
<feature type="compositionally biased region" description="Low complexity" evidence="1">
    <location>
        <begin position="57"/>
        <end position="66"/>
    </location>
</feature>
<dbReference type="PROSITE" id="PS51257">
    <property type="entry name" value="PROKAR_LIPOPROTEIN"/>
    <property type="match status" value="1"/>
</dbReference>
<dbReference type="AlphaFoldDB" id="A0A7W3NV35"/>
<dbReference type="GeneID" id="93977388"/>
<evidence type="ECO:0000313" key="4">
    <source>
        <dbReference type="EMBL" id="MBA9056931.1"/>
    </source>
</evidence>
<dbReference type="Pfam" id="PF00188">
    <property type="entry name" value="CAP"/>
    <property type="match status" value="1"/>
</dbReference>
<dbReference type="PANTHER" id="PTHR31157">
    <property type="entry name" value="SCP DOMAIN-CONTAINING PROTEIN"/>
    <property type="match status" value="1"/>
</dbReference>
<dbReference type="EMBL" id="JACJIJ010000002">
    <property type="protein sequence ID" value="MBA9056931.1"/>
    <property type="molecule type" value="Genomic_DNA"/>
</dbReference>
<reference evidence="4 5" key="1">
    <citation type="submission" date="2020-08" db="EMBL/GenBank/DDBJ databases">
        <title>Sequencing the genomes of 1000 actinobacteria strains.</title>
        <authorList>
            <person name="Klenk H.-P."/>
        </authorList>
    </citation>
    <scope>NUCLEOTIDE SEQUENCE [LARGE SCALE GENOMIC DNA]</scope>
    <source>
        <strain evidence="4 5">DSM 41827</strain>
    </source>
</reference>
<comment type="caution">
    <text evidence="4">The sequence shown here is derived from an EMBL/GenBank/DDBJ whole genome shotgun (WGS) entry which is preliminary data.</text>
</comment>
<dbReference type="Gene3D" id="3.40.33.10">
    <property type="entry name" value="CAP"/>
    <property type="match status" value="1"/>
</dbReference>
<gene>
    <name evidence="4" type="ORF">HDA42_006109</name>
</gene>
<evidence type="ECO:0000259" key="3">
    <source>
        <dbReference type="Pfam" id="PF00188"/>
    </source>
</evidence>
<evidence type="ECO:0000256" key="2">
    <source>
        <dbReference type="SAM" id="SignalP"/>
    </source>
</evidence>
<dbReference type="RefSeq" id="WP_182777119.1">
    <property type="nucleotide sequence ID" value="NZ_BAAAHW010000022.1"/>
</dbReference>
<feature type="compositionally biased region" description="Low complexity" evidence="1">
    <location>
        <begin position="96"/>
        <end position="151"/>
    </location>
</feature>
<name>A0A7W3NV35_STRMR</name>
<feature type="chain" id="PRO_5030600902" evidence="2">
    <location>
        <begin position="32"/>
        <end position="280"/>
    </location>
</feature>